<evidence type="ECO:0000256" key="2">
    <source>
        <dbReference type="ARBA" id="ARBA00023054"/>
    </source>
</evidence>
<comment type="similarity">
    <text evidence="1">Belongs to the SLAIN motif-containing family.</text>
</comment>
<dbReference type="PANTHER" id="PTHR22406:SF7">
    <property type="entry name" value="NASCENT POLYPEPTIDE-ASSOCIATED COMPLEX SUBUNIT ALPHA, MUSCLE-SPECIFIC FORM"/>
    <property type="match status" value="1"/>
</dbReference>
<dbReference type="PANTHER" id="PTHR22406">
    <property type="entry name" value="NASCENT POLYPEPTIDE-ASSOCIATED COMPLEX SUBUNIT ALPHA, MUSCLE-SPECIFIC FORM"/>
    <property type="match status" value="1"/>
</dbReference>
<name>C3YSA4_BRAFL</name>
<reference evidence="4" key="1">
    <citation type="journal article" date="2008" name="Nature">
        <title>The amphioxus genome and the evolution of the chordate karyotype.</title>
        <authorList>
            <consortium name="US DOE Joint Genome Institute (JGI-PGF)"/>
            <person name="Putnam N.H."/>
            <person name="Butts T."/>
            <person name="Ferrier D.E.K."/>
            <person name="Furlong R.F."/>
            <person name="Hellsten U."/>
            <person name="Kawashima T."/>
            <person name="Robinson-Rechavi M."/>
            <person name="Shoguchi E."/>
            <person name="Terry A."/>
            <person name="Yu J.-K."/>
            <person name="Benito-Gutierrez E.L."/>
            <person name="Dubchak I."/>
            <person name="Garcia-Fernandez J."/>
            <person name="Gibson-Brown J.J."/>
            <person name="Grigoriev I.V."/>
            <person name="Horton A.C."/>
            <person name="de Jong P.J."/>
            <person name="Jurka J."/>
            <person name="Kapitonov V.V."/>
            <person name="Kohara Y."/>
            <person name="Kuroki Y."/>
            <person name="Lindquist E."/>
            <person name="Lucas S."/>
            <person name="Osoegawa K."/>
            <person name="Pennacchio L.A."/>
            <person name="Salamov A.A."/>
            <person name="Satou Y."/>
            <person name="Sauka-Spengler T."/>
            <person name="Schmutz J."/>
            <person name="Shin-I T."/>
            <person name="Toyoda A."/>
            <person name="Bronner-Fraser M."/>
            <person name="Fujiyama A."/>
            <person name="Holland L.Z."/>
            <person name="Holland P.W.H."/>
            <person name="Satoh N."/>
            <person name="Rokhsar D.S."/>
        </authorList>
    </citation>
    <scope>NUCLEOTIDE SEQUENCE [LARGE SCALE GENOMIC DNA]</scope>
    <source>
        <strain evidence="4">S238N-H82</strain>
        <tissue evidence="4">Testes</tissue>
    </source>
</reference>
<dbReference type="InterPro" id="IPR026179">
    <property type="entry name" value="Slain"/>
</dbReference>
<feature type="region of interest" description="Disordered" evidence="3">
    <location>
        <begin position="27"/>
        <end position="69"/>
    </location>
</feature>
<dbReference type="InParanoid" id="C3YSA4"/>
<evidence type="ECO:0000256" key="3">
    <source>
        <dbReference type="SAM" id="MobiDB-lite"/>
    </source>
</evidence>
<dbReference type="EMBL" id="GG666548">
    <property type="protein sequence ID" value="EEN57009.1"/>
    <property type="molecule type" value="Genomic_DNA"/>
</dbReference>
<organism>
    <name type="scientific">Branchiostoma floridae</name>
    <name type="common">Florida lancelet</name>
    <name type="synonym">Amphioxus</name>
    <dbReference type="NCBI Taxonomy" id="7739"/>
    <lineage>
        <taxon>Eukaryota</taxon>
        <taxon>Metazoa</taxon>
        <taxon>Chordata</taxon>
        <taxon>Cephalochordata</taxon>
        <taxon>Leptocardii</taxon>
        <taxon>Amphioxiformes</taxon>
        <taxon>Branchiostomatidae</taxon>
        <taxon>Branchiostoma</taxon>
    </lineage>
</organism>
<accession>C3YSA4</accession>
<gene>
    <name evidence="4" type="ORF">BRAFLDRAFT_96963</name>
</gene>
<protein>
    <submittedName>
        <fullName evidence="4">Uncharacterized protein</fullName>
    </submittedName>
</protein>
<keyword evidence="2" id="KW-0175">Coiled coil</keyword>
<proteinExistence type="inferred from homology"/>
<sequence length="111" mass="13052">MEEIDQNIDPELEVKKLQDLVKKLEKQNEQLRNARRSGQSITDSPTKQRKMMTSTQQKNREQELNKKLANMSLDEVDLVKIMSDDEDDEEKEDSCLINNDYGMSLWSKFDL</sequence>
<evidence type="ECO:0000256" key="1">
    <source>
        <dbReference type="ARBA" id="ARBA00006652"/>
    </source>
</evidence>
<dbReference type="AlphaFoldDB" id="C3YSA4"/>
<feature type="compositionally biased region" description="Polar residues" evidence="3">
    <location>
        <begin position="36"/>
        <end position="57"/>
    </location>
</feature>
<evidence type="ECO:0000313" key="4">
    <source>
        <dbReference type="EMBL" id="EEN57009.1"/>
    </source>
</evidence>